<dbReference type="GO" id="GO:0006351">
    <property type="term" value="P:DNA-templated transcription"/>
    <property type="evidence" value="ECO:0007669"/>
    <property type="project" value="InterPro"/>
</dbReference>
<keyword evidence="2" id="KW-0472">Membrane</keyword>
<dbReference type="RefSeq" id="XP_056542039.1">
    <property type="nucleotide sequence ID" value="XM_056689610.1"/>
</dbReference>
<keyword evidence="2" id="KW-1133">Transmembrane helix</keyword>
<name>A0A9W9HZ63_9EURO</name>
<dbReference type="GO" id="GO:0003677">
    <property type="term" value="F:DNA binding"/>
    <property type="evidence" value="ECO:0007669"/>
    <property type="project" value="InterPro"/>
</dbReference>
<evidence type="ECO:0000256" key="2">
    <source>
        <dbReference type="SAM" id="Phobius"/>
    </source>
</evidence>
<dbReference type="Pfam" id="PF04082">
    <property type="entry name" value="Fungal_trans"/>
    <property type="match status" value="1"/>
</dbReference>
<dbReference type="GeneID" id="81428786"/>
<reference evidence="4" key="1">
    <citation type="submission" date="2022-11" db="EMBL/GenBank/DDBJ databases">
        <authorList>
            <person name="Petersen C."/>
        </authorList>
    </citation>
    <scope>NUCLEOTIDE SEQUENCE</scope>
    <source>
        <strain evidence="4">IBT 26290</strain>
    </source>
</reference>
<dbReference type="AlphaFoldDB" id="A0A9W9HZ63"/>
<evidence type="ECO:0000313" key="5">
    <source>
        <dbReference type="Proteomes" id="UP001149163"/>
    </source>
</evidence>
<evidence type="ECO:0000313" key="4">
    <source>
        <dbReference type="EMBL" id="KAJ5160481.1"/>
    </source>
</evidence>
<dbReference type="SMART" id="SM00906">
    <property type="entry name" value="Fungal_trans"/>
    <property type="match status" value="1"/>
</dbReference>
<reference evidence="4" key="2">
    <citation type="journal article" date="2023" name="IMA Fungus">
        <title>Comparative genomic study of the Penicillium genus elucidates a diverse pangenome and 15 lateral gene transfer events.</title>
        <authorList>
            <person name="Petersen C."/>
            <person name="Sorensen T."/>
            <person name="Nielsen M.R."/>
            <person name="Sondergaard T.E."/>
            <person name="Sorensen J.L."/>
            <person name="Fitzpatrick D.A."/>
            <person name="Frisvad J.C."/>
            <person name="Nielsen K.L."/>
        </authorList>
    </citation>
    <scope>NUCLEOTIDE SEQUENCE</scope>
    <source>
        <strain evidence="4">IBT 26290</strain>
    </source>
</reference>
<dbReference type="OrthoDB" id="4451586at2759"/>
<comment type="caution">
    <text evidence="4">The sequence shown here is derived from an EMBL/GenBank/DDBJ whole genome shotgun (WGS) entry which is preliminary data.</text>
</comment>
<feature type="transmembrane region" description="Helical" evidence="2">
    <location>
        <begin position="121"/>
        <end position="144"/>
    </location>
</feature>
<protein>
    <recommendedName>
        <fullName evidence="3">Xylanolytic transcriptional activator regulatory domain-containing protein</fullName>
    </recommendedName>
</protein>
<dbReference type="PANTHER" id="PTHR47425">
    <property type="entry name" value="FARB-RELATED"/>
    <property type="match status" value="1"/>
</dbReference>
<keyword evidence="5" id="KW-1185">Reference proteome</keyword>
<dbReference type="InterPro" id="IPR052761">
    <property type="entry name" value="Fungal_Detox/Toxin_TFs"/>
</dbReference>
<dbReference type="CDD" id="cd12148">
    <property type="entry name" value="fungal_TF_MHR"/>
    <property type="match status" value="1"/>
</dbReference>
<accession>A0A9W9HZ63</accession>
<dbReference type="EMBL" id="JAPQKN010000004">
    <property type="protein sequence ID" value="KAJ5160481.1"/>
    <property type="molecule type" value="Genomic_DNA"/>
</dbReference>
<feature type="domain" description="Xylanolytic transcriptional activator regulatory" evidence="3">
    <location>
        <begin position="197"/>
        <end position="269"/>
    </location>
</feature>
<keyword evidence="1" id="KW-0539">Nucleus</keyword>
<dbReference type="PANTHER" id="PTHR47425:SF2">
    <property type="entry name" value="FARB-RELATED"/>
    <property type="match status" value="1"/>
</dbReference>
<sequence length="585" mass="66802">MKERTALARQPARGMTQKPGVLSTIPLDNLVAEVHRLLGPTWALPPYNNLLPPYLNGLSSRLEKEDLDFLVRKGALDLPEPEFAREIFRAYIRHIHPHIPFLDLDSFSRAIFDNEQGIQGYISLLLFQAVMFAGAIFVDLKFLYAAGYLSRRHALDTLFQRARLLYDFDVEDDNLFVIQSLLLMTYWYENPDRHKDGRHWITVCVSLACKTGLHLDHIDTHRPSHKFRNMLWWSAFTRDRLIALGLQQPPVIKDEVHSSIPMLEIDDLDITRQRYASACYGCHERHLARIFVEKIKLCRCIKEDMFSWDCQPIHPPVGARRARRASLWMSKLELDDWLQDLPETISFHPRPFVPAHKADLIFHSHCAWLKMVYLEIYSTLHRQLDFLSDKYSPRQPLSLDAPECPVLRGAVEVTVILQDLYHKHLIYYLPTTSVPMILRAGIVHIQDMSSGDPTVGLASFRRLSQCILALQQLGRRYGSACFLATWLGAPSGSSVTTCSPEEILAHVDIESLDQLTLSYPDSAVSTILKIREPYDVDIISGLKSRKEKRVIESRCAFRQSASFEGVESVSITNTSSEASSVAPVE</sequence>
<evidence type="ECO:0000259" key="3">
    <source>
        <dbReference type="SMART" id="SM00906"/>
    </source>
</evidence>
<dbReference type="GO" id="GO:0008270">
    <property type="term" value="F:zinc ion binding"/>
    <property type="evidence" value="ECO:0007669"/>
    <property type="project" value="InterPro"/>
</dbReference>
<proteinExistence type="predicted"/>
<keyword evidence="2" id="KW-0812">Transmembrane</keyword>
<gene>
    <name evidence="4" type="ORF">N7482_007485</name>
</gene>
<dbReference type="InterPro" id="IPR007219">
    <property type="entry name" value="XnlR_reg_dom"/>
</dbReference>
<dbReference type="Proteomes" id="UP001149163">
    <property type="component" value="Unassembled WGS sequence"/>
</dbReference>
<evidence type="ECO:0000256" key="1">
    <source>
        <dbReference type="ARBA" id="ARBA00023242"/>
    </source>
</evidence>
<organism evidence="4 5">
    <name type="scientific">Penicillium canariense</name>
    <dbReference type="NCBI Taxonomy" id="189055"/>
    <lineage>
        <taxon>Eukaryota</taxon>
        <taxon>Fungi</taxon>
        <taxon>Dikarya</taxon>
        <taxon>Ascomycota</taxon>
        <taxon>Pezizomycotina</taxon>
        <taxon>Eurotiomycetes</taxon>
        <taxon>Eurotiomycetidae</taxon>
        <taxon>Eurotiales</taxon>
        <taxon>Aspergillaceae</taxon>
        <taxon>Penicillium</taxon>
    </lineage>
</organism>